<feature type="transmembrane region" description="Helical" evidence="8">
    <location>
        <begin position="392"/>
        <end position="416"/>
    </location>
</feature>
<evidence type="ECO:0000256" key="7">
    <source>
        <dbReference type="ARBA" id="ARBA00024033"/>
    </source>
</evidence>
<feature type="transmembrane region" description="Helical" evidence="8">
    <location>
        <begin position="176"/>
        <end position="199"/>
    </location>
</feature>
<feature type="transmembrane region" description="Helical" evidence="8">
    <location>
        <begin position="206"/>
        <end position="229"/>
    </location>
</feature>
<evidence type="ECO:0000256" key="3">
    <source>
        <dbReference type="ARBA" id="ARBA00022679"/>
    </source>
</evidence>
<evidence type="ECO:0000256" key="5">
    <source>
        <dbReference type="ARBA" id="ARBA00022989"/>
    </source>
</evidence>
<sequence>MTISDRNLGVVPRTFGDRFGVPAKKRWYLAKRNLWLAILGTHAVFFIGLSGTMLAGNVQGDLQIYRHWAFQGLVHGSWPGIDFAWVYPEIALGPIVFAGLWGFGFYLFVWLCMISVLNIASFIVLLGRRTSRSRMIAAWWWLAILFVLSPVALLRLDGLTAPMVVIALALLARWPLATGFILATATWIKVWPAAIFLAIVATSRNWLAVVMAGIITSAAFVAAILAVGAGDNISSFITMQSTRNLQLEAPVAAPWLWMSVAEQPGFLRFYGESLETWEVTGPGSAFVAKLMTPLMAIAVVAIMGLLWRARKRGAPSQELLLVGSLALATSMVVFNKVGSPQYMLWLVPIVVVGIALNTRSWRVPGNLMMAISIMTTMVFPIFYMPLVNGSRYAAVLLTSRNALLVILLGWTIMRLVMLGQSASKKSDFTAVQQAQFSQKDFPVSSTTH</sequence>
<organism evidence="9 10">
    <name type="scientific">Alpinimonas psychrophila</name>
    <dbReference type="NCBI Taxonomy" id="748908"/>
    <lineage>
        <taxon>Bacteria</taxon>
        <taxon>Bacillati</taxon>
        <taxon>Actinomycetota</taxon>
        <taxon>Actinomycetes</taxon>
        <taxon>Micrococcales</taxon>
        <taxon>Microbacteriaceae</taxon>
        <taxon>Alpinimonas</taxon>
    </lineage>
</organism>
<keyword evidence="4 8" id="KW-0812">Transmembrane</keyword>
<reference evidence="9 10" key="1">
    <citation type="submission" date="2020-07" db="EMBL/GenBank/DDBJ databases">
        <title>Sequencing the genomes of 1000 actinobacteria strains.</title>
        <authorList>
            <person name="Klenk H.-P."/>
        </authorList>
    </citation>
    <scope>NUCLEOTIDE SEQUENCE [LARGE SCALE GENOMIC DNA]</scope>
    <source>
        <strain evidence="9 10">DSM 23737</strain>
    </source>
</reference>
<comment type="similarity">
    <text evidence="7">Belongs to the glycosyltransferase 87 family.</text>
</comment>
<proteinExistence type="inferred from homology"/>
<dbReference type="InterPro" id="IPR018584">
    <property type="entry name" value="GT87"/>
</dbReference>
<feature type="transmembrane region" description="Helical" evidence="8">
    <location>
        <begin position="286"/>
        <end position="307"/>
    </location>
</feature>
<feature type="transmembrane region" description="Helical" evidence="8">
    <location>
        <begin position="367"/>
        <end position="386"/>
    </location>
</feature>
<evidence type="ECO:0000256" key="4">
    <source>
        <dbReference type="ARBA" id="ARBA00022692"/>
    </source>
</evidence>
<feature type="transmembrane region" description="Helical" evidence="8">
    <location>
        <begin position="103"/>
        <end position="126"/>
    </location>
</feature>
<keyword evidence="5 8" id="KW-1133">Transmembrane helix</keyword>
<protein>
    <submittedName>
        <fullName evidence="9">Molybdopterin-binding protein</fullName>
    </submittedName>
</protein>
<comment type="caution">
    <text evidence="9">The sequence shown here is derived from an EMBL/GenBank/DDBJ whole genome shotgun (WGS) entry which is preliminary data.</text>
</comment>
<dbReference type="RefSeq" id="WP_182483633.1">
    <property type="nucleotide sequence ID" value="NZ_JACGWU010000001.1"/>
</dbReference>
<evidence type="ECO:0000313" key="10">
    <source>
        <dbReference type="Proteomes" id="UP000524237"/>
    </source>
</evidence>
<dbReference type="AlphaFoldDB" id="A0A7W3PNG0"/>
<evidence type="ECO:0000256" key="8">
    <source>
        <dbReference type="SAM" id="Phobius"/>
    </source>
</evidence>
<feature type="transmembrane region" description="Helical" evidence="8">
    <location>
        <begin position="138"/>
        <end position="156"/>
    </location>
</feature>
<evidence type="ECO:0000256" key="6">
    <source>
        <dbReference type="ARBA" id="ARBA00023136"/>
    </source>
</evidence>
<keyword evidence="2" id="KW-1003">Cell membrane</keyword>
<dbReference type="GO" id="GO:0016758">
    <property type="term" value="F:hexosyltransferase activity"/>
    <property type="evidence" value="ECO:0007669"/>
    <property type="project" value="InterPro"/>
</dbReference>
<keyword evidence="6 8" id="KW-0472">Membrane</keyword>
<dbReference type="EMBL" id="JACGWU010000001">
    <property type="protein sequence ID" value="MBA8828181.1"/>
    <property type="molecule type" value="Genomic_DNA"/>
</dbReference>
<evidence type="ECO:0000313" key="9">
    <source>
        <dbReference type="EMBL" id="MBA8828181.1"/>
    </source>
</evidence>
<evidence type="ECO:0000256" key="1">
    <source>
        <dbReference type="ARBA" id="ARBA00004651"/>
    </source>
</evidence>
<feature type="transmembrane region" description="Helical" evidence="8">
    <location>
        <begin position="319"/>
        <end position="336"/>
    </location>
</feature>
<gene>
    <name evidence="9" type="ORF">FB555_000252</name>
</gene>
<comment type="subcellular location">
    <subcellularLocation>
        <location evidence="1">Cell membrane</location>
        <topology evidence="1">Multi-pass membrane protein</topology>
    </subcellularLocation>
</comment>
<dbReference type="Proteomes" id="UP000524237">
    <property type="component" value="Unassembled WGS sequence"/>
</dbReference>
<feature type="transmembrane region" description="Helical" evidence="8">
    <location>
        <begin position="34"/>
        <end position="55"/>
    </location>
</feature>
<keyword evidence="3" id="KW-0808">Transferase</keyword>
<dbReference type="Pfam" id="PF09594">
    <property type="entry name" value="GT87"/>
    <property type="match status" value="1"/>
</dbReference>
<evidence type="ECO:0000256" key="2">
    <source>
        <dbReference type="ARBA" id="ARBA00022475"/>
    </source>
</evidence>
<dbReference type="GO" id="GO:0005886">
    <property type="term" value="C:plasma membrane"/>
    <property type="evidence" value="ECO:0007669"/>
    <property type="project" value="UniProtKB-SubCell"/>
</dbReference>
<keyword evidence="10" id="KW-1185">Reference proteome</keyword>
<name>A0A7W3PNG0_9MICO</name>
<accession>A0A7W3PNG0</accession>